<protein>
    <submittedName>
        <fullName evidence="1">Uncharacterized protein</fullName>
    </submittedName>
</protein>
<gene>
    <name evidence="1" type="ORF">GKIL_0864</name>
</gene>
<sequence>MTVIKQADGSIRISEIVTKPNGSDSSYLAVGIFQTKTDEFGDISTEFKRLGYPDKMESQGIRAKKIVDGKYGSAQQSIQWTILMSPAAAQKYSIALVRTGSGYGGRRPGGTEIVWEPGQTQNVINLA</sequence>
<keyword evidence="2" id="KW-1185">Reference proteome</keyword>
<dbReference type="Proteomes" id="UP000017396">
    <property type="component" value="Chromosome"/>
</dbReference>
<dbReference type="STRING" id="1183438.GKIL_0864"/>
<organism evidence="1 2">
    <name type="scientific">Gloeobacter kilaueensis (strain ATCC BAA-2537 / CCAP 1431/1 / ULC 316 / JS1)</name>
    <dbReference type="NCBI Taxonomy" id="1183438"/>
    <lineage>
        <taxon>Bacteria</taxon>
        <taxon>Bacillati</taxon>
        <taxon>Cyanobacteriota</taxon>
        <taxon>Cyanophyceae</taxon>
        <taxon>Gloeobacterales</taxon>
        <taxon>Gloeobacteraceae</taxon>
        <taxon>Gloeobacter</taxon>
    </lineage>
</organism>
<name>U5QHG1_GLOK1</name>
<evidence type="ECO:0000313" key="2">
    <source>
        <dbReference type="Proteomes" id="UP000017396"/>
    </source>
</evidence>
<reference evidence="1 2" key="1">
    <citation type="journal article" date="2013" name="PLoS ONE">
        <title>Cultivation and Complete Genome Sequencing of Gloeobacter kilaueensis sp. nov., from a Lava Cave in Kilauea Caldera, Hawai'i.</title>
        <authorList>
            <person name="Saw J.H."/>
            <person name="Schatz M."/>
            <person name="Brown M.V."/>
            <person name="Kunkel D.D."/>
            <person name="Foster J.S."/>
            <person name="Shick H."/>
            <person name="Christensen S."/>
            <person name="Hou S."/>
            <person name="Wan X."/>
            <person name="Donachie S.P."/>
        </authorList>
    </citation>
    <scope>NUCLEOTIDE SEQUENCE [LARGE SCALE GENOMIC DNA]</scope>
    <source>
        <strain evidence="2">JS</strain>
    </source>
</reference>
<accession>U5QHG1</accession>
<dbReference type="EMBL" id="CP003587">
    <property type="protein sequence ID" value="AGY57110.1"/>
    <property type="molecule type" value="Genomic_DNA"/>
</dbReference>
<dbReference type="HOGENOM" id="CLU_1967416_0_0_3"/>
<evidence type="ECO:0000313" key="1">
    <source>
        <dbReference type="EMBL" id="AGY57110.1"/>
    </source>
</evidence>
<proteinExistence type="predicted"/>
<dbReference type="RefSeq" id="WP_023172165.1">
    <property type="nucleotide sequence ID" value="NC_022600.1"/>
</dbReference>
<dbReference type="KEGG" id="glj:GKIL_0864"/>
<dbReference type="AlphaFoldDB" id="U5QHG1"/>